<sequence>MESARRAGVVTRAQALTSGETIASLRWKVSRGRWQVLWPGVFYVHSGPVPAPAQAWGRLLAAGPGAVLSHASAAAMWDLAPSPSPAVHVRIPATRRAPVVPGLQVTRTRQLAPLVHPTRTPAVTTVEATVVDLASSASRLDEVLAVAGSAVQRRLTTPALVAAEAGRRERLRFRKELLLALDAATSGAHSALEMHYLHGVERAHGLPVGVRQSPARGARGRVFRDVDYRGYGLLVELDGRLGHSDVAGRHRDMERDNAAALAAEVTLRFGWSDVLARRCGVASQVVVGLRRGGWSGTPRRCSRACTMLP</sequence>
<protein>
    <submittedName>
        <fullName evidence="1">Uncharacterized protein</fullName>
    </submittedName>
</protein>
<keyword evidence="2" id="KW-1185">Reference proteome</keyword>
<dbReference type="AlphaFoldDB" id="A0A420XRN5"/>
<reference evidence="1 2" key="1">
    <citation type="submission" date="2018-10" db="EMBL/GenBank/DDBJ databases">
        <title>Genomic Encyclopedia of Archaeal and Bacterial Type Strains, Phase II (KMG-II): from individual species to whole genera.</title>
        <authorList>
            <person name="Goeker M."/>
        </authorList>
    </citation>
    <scope>NUCLEOTIDE SEQUENCE [LARGE SCALE GENOMIC DNA]</scope>
    <source>
        <strain evidence="1 2">RP-AC37</strain>
    </source>
</reference>
<dbReference type="Proteomes" id="UP000281955">
    <property type="component" value="Unassembled WGS sequence"/>
</dbReference>
<evidence type="ECO:0000313" key="1">
    <source>
        <dbReference type="EMBL" id="RKS77512.1"/>
    </source>
</evidence>
<accession>A0A420XRN5</accession>
<evidence type="ECO:0000313" key="2">
    <source>
        <dbReference type="Proteomes" id="UP000281955"/>
    </source>
</evidence>
<organism evidence="1 2">
    <name type="scientific">Motilibacter peucedani</name>
    <dbReference type="NCBI Taxonomy" id="598650"/>
    <lineage>
        <taxon>Bacteria</taxon>
        <taxon>Bacillati</taxon>
        <taxon>Actinomycetota</taxon>
        <taxon>Actinomycetes</taxon>
        <taxon>Motilibacterales</taxon>
        <taxon>Motilibacteraceae</taxon>
        <taxon>Motilibacter</taxon>
    </lineage>
</organism>
<proteinExistence type="predicted"/>
<dbReference type="RefSeq" id="WP_147431890.1">
    <property type="nucleotide sequence ID" value="NZ_RBWV01000010.1"/>
</dbReference>
<comment type="caution">
    <text evidence="1">The sequence shown here is derived from an EMBL/GenBank/DDBJ whole genome shotgun (WGS) entry which is preliminary data.</text>
</comment>
<dbReference type="InParanoid" id="A0A420XRN5"/>
<dbReference type="EMBL" id="RBWV01000010">
    <property type="protein sequence ID" value="RKS77512.1"/>
    <property type="molecule type" value="Genomic_DNA"/>
</dbReference>
<name>A0A420XRN5_9ACTN</name>
<dbReference type="OrthoDB" id="5146042at2"/>
<gene>
    <name evidence="1" type="ORF">CLV35_1200</name>
</gene>